<dbReference type="GO" id="GO:0003723">
    <property type="term" value="F:RNA binding"/>
    <property type="evidence" value="ECO:0007669"/>
    <property type="project" value="UniProtKB-UniRule"/>
</dbReference>
<dbReference type="CDD" id="cd00590">
    <property type="entry name" value="RRM_SF"/>
    <property type="match status" value="1"/>
</dbReference>
<gene>
    <name evidence="3" type="ORF">B5M09_013350</name>
</gene>
<protein>
    <recommendedName>
        <fullName evidence="2">RRM domain-containing protein</fullName>
    </recommendedName>
</protein>
<keyword evidence="4" id="KW-1185">Reference proteome</keyword>
<dbReference type="Pfam" id="PF00076">
    <property type="entry name" value="RRM_1"/>
    <property type="match status" value="1"/>
</dbReference>
<sequence>MCTYVGPSRMLFLENLAPQATDADIEEALERYGDVDKVIILRKKHIHSSPSDSSKNTQNALVQMSNLDDAIAAHAGNDQPVLLQVLPGRNGQIRMP</sequence>
<evidence type="ECO:0000313" key="4">
    <source>
        <dbReference type="Proteomes" id="UP000284702"/>
    </source>
</evidence>
<evidence type="ECO:0000313" key="3">
    <source>
        <dbReference type="EMBL" id="RQM30948.1"/>
    </source>
</evidence>
<name>A0A425DNX7_APHAT</name>
<dbReference type="SMART" id="SM00360">
    <property type="entry name" value="RRM"/>
    <property type="match status" value="1"/>
</dbReference>
<dbReference type="EMBL" id="MZMZ02000392">
    <property type="protein sequence ID" value="RQM30948.1"/>
    <property type="molecule type" value="Genomic_DNA"/>
</dbReference>
<reference evidence="3" key="1">
    <citation type="submission" date="2018-07" db="EMBL/GenBank/DDBJ databases">
        <title>Annotation of Aphanomyces astaci genome assembly.</title>
        <authorList>
            <person name="Studholme D.J."/>
        </authorList>
    </citation>
    <scope>NUCLEOTIDE SEQUENCE [LARGE SCALE GENOMIC DNA]</scope>
    <source>
        <strain evidence="3">Pc</strain>
    </source>
</reference>
<dbReference type="Gene3D" id="3.30.70.330">
    <property type="match status" value="1"/>
</dbReference>
<dbReference type="InterPro" id="IPR000504">
    <property type="entry name" value="RRM_dom"/>
</dbReference>
<comment type="caution">
    <text evidence="3">The sequence shown here is derived from an EMBL/GenBank/DDBJ whole genome shotgun (WGS) entry which is preliminary data.</text>
</comment>
<accession>A0A425DNX7</accession>
<dbReference type="SUPFAM" id="SSF54928">
    <property type="entry name" value="RNA-binding domain, RBD"/>
    <property type="match status" value="1"/>
</dbReference>
<dbReference type="Proteomes" id="UP000284702">
    <property type="component" value="Unassembled WGS sequence"/>
</dbReference>
<evidence type="ECO:0000259" key="2">
    <source>
        <dbReference type="PROSITE" id="PS50102"/>
    </source>
</evidence>
<dbReference type="InterPro" id="IPR035979">
    <property type="entry name" value="RBD_domain_sf"/>
</dbReference>
<keyword evidence="1" id="KW-0694">RNA-binding</keyword>
<feature type="domain" description="RRM" evidence="2">
    <location>
        <begin position="9"/>
        <end position="96"/>
    </location>
</feature>
<dbReference type="PROSITE" id="PS50102">
    <property type="entry name" value="RRM"/>
    <property type="match status" value="1"/>
</dbReference>
<dbReference type="InterPro" id="IPR012677">
    <property type="entry name" value="Nucleotide-bd_a/b_plait_sf"/>
</dbReference>
<proteinExistence type="predicted"/>
<dbReference type="AlphaFoldDB" id="A0A425DNX7"/>
<organism evidence="3 4">
    <name type="scientific">Aphanomyces astaci</name>
    <name type="common">Crayfish plague agent</name>
    <dbReference type="NCBI Taxonomy" id="112090"/>
    <lineage>
        <taxon>Eukaryota</taxon>
        <taxon>Sar</taxon>
        <taxon>Stramenopiles</taxon>
        <taxon>Oomycota</taxon>
        <taxon>Saprolegniomycetes</taxon>
        <taxon>Saprolegniales</taxon>
        <taxon>Verrucalvaceae</taxon>
        <taxon>Aphanomyces</taxon>
    </lineage>
</organism>
<evidence type="ECO:0000256" key="1">
    <source>
        <dbReference type="PROSITE-ProRule" id="PRU00176"/>
    </source>
</evidence>
<dbReference type="VEuPathDB" id="FungiDB:H257_00598"/>